<dbReference type="NCBIfam" id="TIGR00389">
    <property type="entry name" value="glyS_dimeric"/>
    <property type="match status" value="1"/>
</dbReference>
<keyword evidence="12" id="KW-1185">Reference proteome</keyword>
<feature type="binding site" evidence="8">
    <location>
        <begin position="213"/>
        <end position="218"/>
    </location>
    <ligand>
        <name>ATP</name>
        <dbReference type="ChEBI" id="CHEBI:30616"/>
    </ligand>
</feature>
<comment type="function">
    <text evidence="8">Catalyzes the attachment of glycine to tRNA(Gly).</text>
</comment>
<dbReference type="Pfam" id="PF03129">
    <property type="entry name" value="HGTP_anticodon"/>
    <property type="match status" value="1"/>
</dbReference>
<feature type="binding site" evidence="8">
    <location>
        <begin position="203"/>
        <end position="205"/>
    </location>
    <ligand>
        <name>ATP</name>
        <dbReference type="ChEBI" id="CHEBI:30616"/>
    </ligand>
</feature>
<keyword evidence="6 8" id="KW-0648">Protein biosynthesis</keyword>
<dbReference type="EMBL" id="JAWXXX010000001">
    <property type="protein sequence ID" value="MDX5893345.1"/>
    <property type="molecule type" value="Genomic_DNA"/>
</dbReference>
<keyword evidence="2 8" id="KW-0963">Cytoplasm</keyword>
<dbReference type="GO" id="GO:0070062">
    <property type="term" value="C:extracellular exosome"/>
    <property type="evidence" value="ECO:0007669"/>
    <property type="project" value="UniProtKB-ARBA"/>
</dbReference>
<feature type="binding site" evidence="8">
    <location>
        <begin position="332"/>
        <end position="335"/>
    </location>
    <ligand>
        <name>ATP</name>
        <dbReference type="ChEBI" id="CHEBI:30616"/>
    </ligand>
</feature>
<dbReference type="Gene3D" id="3.40.50.800">
    <property type="entry name" value="Anticodon-binding domain"/>
    <property type="match status" value="1"/>
</dbReference>
<evidence type="ECO:0000256" key="4">
    <source>
        <dbReference type="ARBA" id="ARBA00022741"/>
    </source>
</evidence>
<dbReference type="PANTHER" id="PTHR10745">
    <property type="entry name" value="GLYCYL-TRNA SYNTHETASE/DNA POLYMERASE SUBUNIT GAMMA-2"/>
    <property type="match status" value="1"/>
</dbReference>
<dbReference type="PRINTS" id="PR01043">
    <property type="entry name" value="TRNASYNTHGLY"/>
</dbReference>
<dbReference type="InterPro" id="IPR006195">
    <property type="entry name" value="aa-tRNA-synth_II"/>
</dbReference>
<dbReference type="GO" id="GO:1990742">
    <property type="term" value="C:microvesicle"/>
    <property type="evidence" value="ECO:0007669"/>
    <property type="project" value="UniProtKB-ARBA"/>
</dbReference>
<dbReference type="SUPFAM" id="SSF52954">
    <property type="entry name" value="Class II aaRS ABD-related"/>
    <property type="match status" value="1"/>
</dbReference>
<accession>A0A023X149</accession>
<dbReference type="eggNOG" id="COG0423">
    <property type="taxonomic scope" value="Bacteria"/>
</dbReference>
<dbReference type="InterPro" id="IPR027031">
    <property type="entry name" value="Gly-tRNA_synthase/POLG2"/>
</dbReference>
<feature type="binding site" evidence="8">
    <location>
        <begin position="288"/>
        <end position="289"/>
    </location>
    <ligand>
        <name>ATP</name>
        <dbReference type="ChEBI" id="CHEBI:30616"/>
    </ligand>
</feature>
<dbReference type="GO" id="GO:0005524">
    <property type="term" value="F:ATP binding"/>
    <property type="evidence" value="ECO:0007669"/>
    <property type="project" value="UniProtKB-UniRule"/>
</dbReference>
<dbReference type="InterPro" id="IPR002315">
    <property type="entry name" value="tRNA-synt_gly"/>
</dbReference>
<feature type="binding site" evidence="8">
    <location>
        <position position="100"/>
    </location>
    <ligand>
        <name>substrate</name>
    </ligand>
</feature>
<evidence type="ECO:0000259" key="9">
    <source>
        <dbReference type="PROSITE" id="PS50862"/>
    </source>
</evidence>
<comment type="similarity">
    <text evidence="1 8">Belongs to the class-II aminoacyl-tRNA synthetase family.</text>
</comment>
<dbReference type="GO" id="GO:0015966">
    <property type="term" value="P:diadenosine tetraphosphate biosynthetic process"/>
    <property type="evidence" value="ECO:0007669"/>
    <property type="project" value="UniProtKB-ARBA"/>
</dbReference>
<feature type="binding site" evidence="8">
    <location>
        <position position="171"/>
    </location>
    <ligand>
        <name>substrate</name>
    </ligand>
</feature>
<evidence type="ECO:0000313" key="12">
    <source>
        <dbReference type="Proteomes" id="UP000025229"/>
    </source>
</evidence>
<reference evidence="10 12" key="1">
    <citation type="submission" date="2014-03" db="EMBL/GenBank/DDBJ databases">
        <title>Complete genome sequence of the Radio-Resistant Rubrobacter radiotolerans RSPS-4.</title>
        <authorList>
            <person name="Egas C.C."/>
            <person name="Barroso C.C."/>
            <person name="Froufe H.J.C."/>
            <person name="Pacheco J.J."/>
            <person name="Albuquerque L.L."/>
            <person name="da Costa M.M.S."/>
        </authorList>
    </citation>
    <scope>NUCLEOTIDE SEQUENCE [LARGE SCALE GENOMIC DNA]</scope>
    <source>
        <strain evidence="10 12">RSPS-4</strain>
    </source>
</reference>
<dbReference type="GO" id="GO:0005829">
    <property type="term" value="C:cytosol"/>
    <property type="evidence" value="ECO:0007669"/>
    <property type="project" value="UniProtKB-ARBA"/>
</dbReference>
<name>A0A023X149_RUBRA</name>
<dbReference type="InterPro" id="IPR022961">
    <property type="entry name" value="Gly_tRNA_ligase_bac"/>
</dbReference>
<proteinExistence type="inferred from homology"/>
<dbReference type="PANTHER" id="PTHR10745:SF8">
    <property type="entry name" value="DNA POLYMERASE SUBUNIT GAMMA-2, MITOCHONDRIAL"/>
    <property type="match status" value="1"/>
</dbReference>
<dbReference type="PROSITE" id="PS50862">
    <property type="entry name" value="AA_TRNA_LIGASE_II"/>
    <property type="match status" value="1"/>
</dbReference>
<evidence type="ECO:0000256" key="5">
    <source>
        <dbReference type="ARBA" id="ARBA00022840"/>
    </source>
</evidence>
<dbReference type="InterPro" id="IPR036621">
    <property type="entry name" value="Anticodon-bd_dom_sf"/>
</dbReference>
<dbReference type="CDD" id="cd00774">
    <property type="entry name" value="GlyRS-like_core"/>
    <property type="match status" value="1"/>
</dbReference>
<feature type="binding site" evidence="8">
    <location>
        <begin position="218"/>
        <end position="222"/>
    </location>
    <ligand>
        <name>substrate</name>
    </ligand>
</feature>
<feature type="binding site" evidence="8">
    <location>
        <begin position="328"/>
        <end position="332"/>
    </location>
    <ligand>
        <name>substrate</name>
    </ligand>
</feature>
<keyword evidence="4 8" id="KW-0547">Nucleotide-binding</keyword>
<sequence length="461" mass="53490">MSETVTMEKIVSFCKRRGFIFQSSEIYGGIRSAYDYGPLGVEMKRNVKDEWWRTMVHTRDDVVGVDAAIIMHPRVWEASGHVGTFNDMLVESRTSGRRYRADHLIEAATGRDDIEGLSAEEMTEIIQTDERVKDPLDGGRDFAPVRPFNLMFETYTGPVKSPENIAYLRPETAQGIFTNFKNVLDTSRVKVPFGIAQQGKSFRNEITPGNFIFRTREFEQMEMEFFVEPGTDEGWHEYWLEERWRWYTDLGLNPDNLRRYEHPKEKLSHYSKRTVDIEYDFPFSGWSELEGIANRTDYDLKRHAEFSGQKLEYRDQQANRSYVPYVIEPAVGVDRITLAFLVDAYREEEVEGETRTVLKLHPRLAPVKAAVFPLTKKEPVSTVAKKLYDDLKGDYRIAYDDGGSIGRRYRRQDEAGTPFCVTVDFDTLEDKQVTIRDRDTMQQERIPIEAVRDRLKALISG</sequence>
<dbReference type="Proteomes" id="UP001281130">
    <property type="component" value="Unassembled WGS sequence"/>
</dbReference>
<dbReference type="InterPro" id="IPR002314">
    <property type="entry name" value="aa-tRNA-synt_IIb"/>
</dbReference>
<dbReference type="RefSeq" id="WP_038680681.1">
    <property type="nucleotide sequence ID" value="NZ_CP007514.1"/>
</dbReference>
<reference evidence="11" key="2">
    <citation type="submission" date="2023-11" db="EMBL/GenBank/DDBJ databases">
        <title>MicrobeMod: A computational toolkit for identifying prokaryotic methylation and restriction-modification with nanopore sequencing.</title>
        <authorList>
            <person name="Crits-Christoph A."/>
            <person name="Kang S.C."/>
            <person name="Lee H."/>
            <person name="Ostrov N."/>
        </authorList>
    </citation>
    <scope>NUCLEOTIDE SEQUENCE</scope>
    <source>
        <strain evidence="11">ATCC 51242</strain>
    </source>
</reference>
<feature type="domain" description="Aminoacyl-transfer RNA synthetases class-II family profile" evidence="9">
    <location>
        <begin position="8"/>
        <end position="366"/>
    </location>
</feature>
<protein>
    <recommendedName>
        <fullName evidence="8">Glycine--tRNA ligase</fullName>
        <ecNumber evidence="8">6.1.1.14</ecNumber>
    </recommendedName>
    <alternativeName>
        <fullName evidence="8">Glycyl-tRNA synthetase</fullName>
        <shortName evidence="8">GlyRS</shortName>
    </alternativeName>
</protein>
<dbReference type="Pfam" id="PF00587">
    <property type="entry name" value="tRNA-synt_2b"/>
    <property type="match status" value="1"/>
</dbReference>
<organism evidence="10 12">
    <name type="scientific">Rubrobacter radiotolerans</name>
    <name type="common">Arthrobacter radiotolerans</name>
    <dbReference type="NCBI Taxonomy" id="42256"/>
    <lineage>
        <taxon>Bacteria</taxon>
        <taxon>Bacillati</taxon>
        <taxon>Actinomycetota</taxon>
        <taxon>Rubrobacteria</taxon>
        <taxon>Rubrobacterales</taxon>
        <taxon>Rubrobacteraceae</taxon>
        <taxon>Rubrobacter</taxon>
    </lineage>
</organism>
<dbReference type="GO" id="GO:0004081">
    <property type="term" value="F:bis(5'-nucleosyl)-tetraphosphatase (asymmetrical) activity"/>
    <property type="evidence" value="ECO:0007669"/>
    <property type="project" value="UniProtKB-ARBA"/>
</dbReference>
<evidence type="ECO:0000256" key="3">
    <source>
        <dbReference type="ARBA" id="ARBA00022598"/>
    </source>
</evidence>
<evidence type="ECO:0000256" key="1">
    <source>
        <dbReference type="ARBA" id="ARBA00008226"/>
    </source>
</evidence>
<dbReference type="SUPFAM" id="SSF55681">
    <property type="entry name" value="Class II aaRS and biotin synthetases"/>
    <property type="match status" value="1"/>
</dbReference>
<dbReference type="GO" id="GO:0004820">
    <property type="term" value="F:glycine-tRNA ligase activity"/>
    <property type="evidence" value="ECO:0007669"/>
    <property type="project" value="UniProtKB-UniRule"/>
</dbReference>
<keyword evidence="3 8" id="KW-0436">Ligase</keyword>
<dbReference type="Proteomes" id="UP000025229">
    <property type="component" value="Chromosome"/>
</dbReference>
<dbReference type="FunFam" id="3.40.50.800:FF:000002">
    <property type="entry name" value="Glycine--tRNA ligase"/>
    <property type="match status" value="1"/>
</dbReference>
<dbReference type="PATRIC" id="fig|42256.3.peg.659"/>
<dbReference type="EMBL" id="CP007514">
    <property type="protein sequence ID" value="AHY45931.1"/>
    <property type="molecule type" value="Genomic_DNA"/>
</dbReference>
<dbReference type="Gene3D" id="3.30.930.10">
    <property type="entry name" value="Bira Bifunctional Protein, Domain 2"/>
    <property type="match status" value="1"/>
</dbReference>
<dbReference type="InterPro" id="IPR033731">
    <property type="entry name" value="GlyRS-like_core"/>
</dbReference>
<dbReference type="InterPro" id="IPR045864">
    <property type="entry name" value="aa-tRNA-synth_II/BPL/LPL"/>
</dbReference>
<evidence type="ECO:0000256" key="8">
    <source>
        <dbReference type="HAMAP-Rule" id="MF_00253"/>
    </source>
</evidence>
<keyword evidence="7 8" id="KW-0030">Aminoacyl-tRNA synthetase</keyword>
<dbReference type="GO" id="GO:0006426">
    <property type="term" value="P:glycyl-tRNA aminoacylation"/>
    <property type="evidence" value="ECO:0007669"/>
    <property type="project" value="UniProtKB-UniRule"/>
</dbReference>
<dbReference type="CDD" id="cd00858">
    <property type="entry name" value="GlyRS_anticodon"/>
    <property type="match status" value="1"/>
</dbReference>
<dbReference type="STRING" id="42256.RradSPS_0648"/>
<comment type="subunit">
    <text evidence="8">Homodimer.</text>
</comment>
<comment type="subcellular location">
    <subcellularLocation>
        <location evidence="8">Cytoplasm</location>
    </subcellularLocation>
</comment>
<dbReference type="InterPro" id="IPR004154">
    <property type="entry name" value="Anticodon-bd"/>
</dbReference>
<evidence type="ECO:0000313" key="10">
    <source>
        <dbReference type="EMBL" id="AHY45931.1"/>
    </source>
</evidence>
<comment type="catalytic activity">
    <reaction evidence="8">
        <text>tRNA(Gly) + glycine + ATP = glycyl-tRNA(Gly) + AMP + diphosphate</text>
        <dbReference type="Rhea" id="RHEA:16013"/>
        <dbReference type="Rhea" id="RHEA-COMP:9664"/>
        <dbReference type="Rhea" id="RHEA-COMP:9683"/>
        <dbReference type="ChEBI" id="CHEBI:30616"/>
        <dbReference type="ChEBI" id="CHEBI:33019"/>
        <dbReference type="ChEBI" id="CHEBI:57305"/>
        <dbReference type="ChEBI" id="CHEBI:78442"/>
        <dbReference type="ChEBI" id="CHEBI:78522"/>
        <dbReference type="ChEBI" id="CHEBI:456215"/>
        <dbReference type="EC" id="6.1.1.14"/>
    </reaction>
</comment>
<dbReference type="NCBIfam" id="NF003211">
    <property type="entry name" value="PRK04173.1"/>
    <property type="match status" value="1"/>
</dbReference>
<gene>
    <name evidence="8" type="primary">glyQS</name>
    <name evidence="10" type="ORF">RradSPS_0648</name>
    <name evidence="11" type="ORF">SIL72_04810</name>
</gene>
<dbReference type="OrthoDB" id="9760853at2"/>
<evidence type="ECO:0000256" key="7">
    <source>
        <dbReference type="ARBA" id="ARBA00023146"/>
    </source>
</evidence>
<dbReference type="EC" id="6.1.1.14" evidence="8"/>
<dbReference type="HOGENOM" id="CLU_015515_2_1_11"/>
<keyword evidence="5 8" id="KW-0067">ATP-binding</keyword>
<dbReference type="HAMAP" id="MF_00253_B">
    <property type="entry name" value="Gly_tRNA_synth_B"/>
    <property type="match status" value="1"/>
</dbReference>
<evidence type="ECO:0000256" key="6">
    <source>
        <dbReference type="ARBA" id="ARBA00022917"/>
    </source>
</evidence>
<evidence type="ECO:0000256" key="2">
    <source>
        <dbReference type="ARBA" id="ARBA00022490"/>
    </source>
</evidence>
<dbReference type="KEGG" id="rrd:RradSPS_0648"/>
<dbReference type="AlphaFoldDB" id="A0A023X149"/>
<evidence type="ECO:0000313" key="11">
    <source>
        <dbReference type="EMBL" id="MDX5893345.1"/>
    </source>
</evidence>
<dbReference type="GO" id="GO:0046983">
    <property type="term" value="F:protein dimerization activity"/>
    <property type="evidence" value="ECO:0007669"/>
    <property type="project" value="UniProtKB-ARBA"/>
</dbReference>